<dbReference type="PANTHER" id="PTHR15681">
    <property type="entry name" value="MAD2L1-BINDING PROTEIN"/>
    <property type="match status" value="1"/>
</dbReference>
<reference evidence="1" key="2">
    <citation type="submission" date="2025-09" db="UniProtKB">
        <authorList>
            <consortium name="Ensembl"/>
        </authorList>
    </citation>
    <scope>IDENTIFICATION</scope>
</reference>
<dbReference type="AlphaFoldDB" id="A0A8C4R203"/>
<reference evidence="1" key="1">
    <citation type="submission" date="2025-08" db="UniProtKB">
        <authorList>
            <consortium name="Ensembl"/>
        </authorList>
    </citation>
    <scope>IDENTIFICATION</scope>
</reference>
<dbReference type="Gene3D" id="3.30.900.20">
    <property type="match status" value="1"/>
</dbReference>
<evidence type="ECO:0000313" key="2">
    <source>
        <dbReference type="Proteomes" id="UP000694388"/>
    </source>
</evidence>
<dbReference type="InterPro" id="IPR053729">
    <property type="entry name" value="MAD2L1BP_domain_sf"/>
</dbReference>
<dbReference type="Pfam" id="PF06581">
    <property type="entry name" value="p31comet"/>
    <property type="match status" value="1"/>
</dbReference>
<protein>
    <submittedName>
        <fullName evidence="1">MAD2L1 binding protein</fullName>
    </submittedName>
</protein>
<dbReference type="OMA" id="NNCKKFQ"/>
<dbReference type="InterPro" id="IPR009511">
    <property type="entry name" value="MAD1/Cdc20-bound-Mad2-bd"/>
</dbReference>
<name>A0A8C4R203_EPTBU</name>
<evidence type="ECO:0000313" key="1">
    <source>
        <dbReference type="Ensembl" id="ENSEBUP00000022979.1"/>
    </source>
</evidence>
<dbReference type="Proteomes" id="UP000694388">
    <property type="component" value="Unplaced"/>
</dbReference>
<dbReference type="GeneTree" id="ENSGT00390000003812"/>
<organism evidence="1 2">
    <name type="scientific">Eptatretus burgeri</name>
    <name type="common">Inshore hagfish</name>
    <dbReference type="NCBI Taxonomy" id="7764"/>
    <lineage>
        <taxon>Eukaryota</taxon>
        <taxon>Metazoa</taxon>
        <taxon>Chordata</taxon>
        <taxon>Craniata</taxon>
        <taxon>Vertebrata</taxon>
        <taxon>Cyclostomata</taxon>
        <taxon>Myxini</taxon>
        <taxon>Myxiniformes</taxon>
        <taxon>Myxinidae</taxon>
        <taxon>Eptatretinae</taxon>
        <taxon>Eptatretus</taxon>
    </lineage>
</organism>
<dbReference type="GO" id="GO:0005634">
    <property type="term" value="C:nucleus"/>
    <property type="evidence" value="ECO:0007669"/>
    <property type="project" value="InterPro"/>
</dbReference>
<keyword evidence="2" id="KW-1185">Reference proteome</keyword>
<accession>A0A8C4R203</accession>
<dbReference type="GO" id="GO:0007096">
    <property type="term" value="P:regulation of exit from mitosis"/>
    <property type="evidence" value="ECO:0007669"/>
    <property type="project" value="InterPro"/>
</dbReference>
<proteinExistence type="predicted"/>
<sequence>MYTCTYMCIYTPSVHPSIGTIHPLGPTCRTLMLPKQSPWLLGLVGDDMRGLRTEARECRVELAGAVARGGPFRFACDVIKYVLYERGQFPRPYDQLVMFESRRRPEARSLATSRIAHSGREAVQMLANMTELFEHLETLFFMSVVPRMLLLIGGGLMSPREVHELDMREMHVASSAKLHPGHCSREIFREIFRQDLFGALPPGTPTTTAIMFLAQRDCDVDWFHPKLSFHEPSRGMHPMIRLDGGDFVWFQAPLLLKGFQ</sequence>
<dbReference type="Ensembl" id="ENSEBUT00000023556.1">
    <property type="protein sequence ID" value="ENSEBUP00000022979.1"/>
    <property type="gene ID" value="ENSEBUG00000014162.1"/>
</dbReference>
<dbReference type="PANTHER" id="PTHR15681:SF1">
    <property type="entry name" value="MAD2L1-BINDING PROTEIN"/>
    <property type="match status" value="1"/>
</dbReference>